<protein>
    <submittedName>
        <fullName evidence="1">Uncharacterized protein</fullName>
    </submittedName>
</protein>
<proteinExistence type="predicted"/>
<dbReference type="AlphaFoldDB" id="A0A9P6ZRQ4"/>
<keyword evidence="2" id="KW-1185">Reference proteome</keyword>
<dbReference type="Proteomes" id="UP000714275">
    <property type="component" value="Unassembled WGS sequence"/>
</dbReference>
<name>A0A9P6ZRQ4_9AGAM</name>
<organism evidence="1 2">
    <name type="scientific">Suillus placidus</name>
    <dbReference type="NCBI Taxonomy" id="48579"/>
    <lineage>
        <taxon>Eukaryota</taxon>
        <taxon>Fungi</taxon>
        <taxon>Dikarya</taxon>
        <taxon>Basidiomycota</taxon>
        <taxon>Agaricomycotina</taxon>
        <taxon>Agaricomycetes</taxon>
        <taxon>Agaricomycetidae</taxon>
        <taxon>Boletales</taxon>
        <taxon>Suillineae</taxon>
        <taxon>Suillaceae</taxon>
        <taxon>Suillus</taxon>
    </lineage>
</organism>
<reference evidence="1" key="1">
    <citation type="journal article" date="2020" name="New Phytol.">
        <title>Comparative genomics reveals dynamic genome evolution in host specialist ectomycorrhizal fungi.</title>
        <authorList>
            <person name="Lofgren L.A."/>
            <person name="Nguyen N.H."/>
            <person name="Vilgalys R."/>
            <person name="Ruytinx J."/>
            <person name="Liao H.L."/>
            <person name="Branco S."/>
            <person name="Kuo A."/>
            <person name="LaButti K."/>
            <person name="Lipzen A."/>
            <person name="Andreopoulos W."/>
            <person name="Pangilinan J."/>
            <person name="Riley R."/>
            <person name="Hundley H."/>
            <person name="Na H."/>
            <person name="Barry K."/>
            <person name="Grigoriev I.V."/>
            <person name="Stajich J.E."/>
            <person name="Kennedy P.G."/>
        </authorList>
    </citation>
    <scope>NUCLEOTIDE SEQUENCE</scope>
    <source>
        <strain evidence="1">DOB743</strain>
    </source>
</reference>
<dbReference type="OrthoDB" id="2680732at2759"/>
<accession>A0A9P6ZRQ4</accession>
<gene>
    <name evidence="1" type="ORF">EV702DRAFT_1117320</name>
</gene>
<evidence type="ECO:0000313" key="1">
    <source>
        <dbReference type="EMBL" id="KAG1775538.1"/>
    </source>
</evidence>
<evidence type="ECO:0000313" key="2">
    <source>
        <dbReference type="Proteomes" id="UP000714275"/>
    </source>
</evidence>
<comment type="caution">
    <text evidence="1">The sequence shown here is derived from an EMBL/GenBank/DDBJ whole genome shotgun (WGS) entry which is preliminary data.</text>
</comment>
<sequence>MYLCMDPAQNRLIAIGYHTTDHHHHSPDCSESLFYIDLKALDGDSVRPQVAGQTLFLSELRECQGHTLKLQGFGRHIALQRVLRDMWWLQIWDWQHSTTSNVSLAKKNYVVDNTSNSEDEDFYFLGNDGFLITSDKNLNLCSIHPRHPNFWRAS</sequence>
<dbReference type="EMBL" id="JABBWD010000033">
    <property type="protein sequence ID" value="KAG1775538.1"/>
    <property type="molecule type" value="Genomic_DNA"/>
</dbReference>